<evidence type="ECO:0000256" key="4">
    <source>
        <dbReference type="ARBA" id="ARBA00022989"/>
    </source>
</evidence>
<reference evidence="7 8" key="2">
    <citation type="journal article" date="2016" name="Genome Announc.">
        <title>Complete Genome Sequences of Two Interactive Moderate Thermophiles, Paenibacillus napthalenovorans 32O-Y and Paenibacillus sp. 32O-W.</title>
        <authorList>
            <person name="Butler R.R.III."/>
            <person name="Wang J."/>
            <person name="Stark B.C."/>
            <person name="Pombert J.F."/>
        </authorList>
    </citation>
    <scope>NUCLEOTIDE SEQUENCE [LARGE SCALE GENOMIC DNA]</scope>
    <source>
        <strain evidence="7 8">32O-Y</strain>
    </source>
</reference>
<comment type="subcellular location">
    <subcellularLocation>
        <location evidence="1">Cell membrane</location>
        <topology evidence="1">Multi-pass membrane protein</topology>
    </subcellularLocation>
</comment>
<dbReference type="PANTHER" id="PTHR30213">
    <property type="entry name" value="INNER MEMBRANE PROTEIN YHJD"/>
    <property type="match status" value="1"/>
</dbReference>
<dbReference type="NCBIfam" id="TIGR00765">
    <property type="entry name" value="yihY_not_rbn"/>
    <property type="match status" value="1"/>
</dbReference>
<dbReference type="AlphaFoldDB" id="A0A0U2UEX4"/>
<dbReference type="EMBL" id="CP013652">
    <property type="protein sequence ID" value="ALS21740.1"/>
    <property type="molecule type" value="Genomic_DNA"/>
</dbReference>
<gene>
    <name evidence="7" type="ORF">IJ22_13640</name>
</gene>
<evidence type="ECO:0000313" key="8">
    <source>
        <dbReference type="Proteomes" id="UP000061660"/>
    </source>
</evidence>
<dbReference type="KEGG" id="pnp:IJ22_13640"/>
<protein>
    <submittedName>
        <fullName evidence="7">Ribonuclease</fullName>
    </submittedName>
</protein>
<dbReference type="PANTHER" id="PTHR30213:SF0">
    <property type="entry name" value="UPF0761 MEMBRANE PROTEIN YIHY"/>
    <property type="match status" value="1"/>
</dbReference>
<sequence>MKLSNLGICFMTGLRGEVLHVYIGKGEGEMPAKVERDLGGQASYGGSGKTPGMGRSTKPRLRWTSFLLNLYCRFQDDDVPAMGAQLTYYLILSFFPFLIFVIAVLSFTDLHTRDGIRSLAQIMPDTSIQLIQSVLQEMDGSNSGSLLSLGLAAALWSASNGVNAVIKALNKAYDEEENRPYWKVRGISVLFTVILAMGILFTFIMLVFGRLIGEALYSFSLMPGSFETFWRIGQFAIPLVVMVIVFALLYRYTPNLRLTFREVLPGAVFATLGWVVTSLLFSFYVNNFGSYTKTYGSIGGIIVLLMWLYLSSMIIVLGGEMNAVLHCHKEGKRRPSCKTFAFALPLPFGKKNRHK</sequence>
<keyword evidence="2" id="KW-1003">Cell membrane</keyword>
<feature type="transmembrane region" description="Helical" evidence="6">
    <location>
        <begin position="232"/>
        <end position="251"/>
    </location>
</feature>
<keyword evidence="8" id="KW-1185">Reference proteome</keyword>
<feature type="transmembrane region" description="Helical" evidence="6">
    <location>
        <begin position="189"/>
        <end position="212"/>
    </location>
</feature>
<evidence type="ECO:0000313" key="7">
    <source>
        <dbReference type="EMBL" id="ALS21740.1"/>
    </source>
</evidence>
<feature type="transmembrane region" description="Helical" evidence="6">
    <location>
        <begin position="297"/>
        <end position="319"/>
    </location>
</feature>
<accession>A0A0U2UEX4</accession>
<feature type="transmembrane region" description="Helical" evidence="6">
    <location>
        <begin position="263"/>
        <end position="285"/>
    </location>
</feature>
<feature type="transmembrane region" description="Helical" evidence="6">
    <location>
        <begin position="86"/>
        <end position="107"/>
    </location>
</feature>
<dbReference type="InterPro" id="IPR017039">
    <property type="entry name" value="Virul_fac_BrkB"/>
</dbReference>
<dbReference type="PATRIC" id="fig|162209.4.peg.1445"/>
<proteinExistence type="predicted"/>
<organism evidence="7 8">
    <name type="scientific">Paenibacillus naphthalenovorans</name>
    <dbReference type="NCBI Taxonomy" id="162209"/>
    <lineage>
        <taxon>Bacteria</taxon>
        <taxon>Bacillati</taxon>
        <taxon>Bacillota</taxon>
        <taxon>Bacilli</taxon>
        <taxon>Bacillales</taxon>
        <taxon>Paenibacillaceae</taxon>
        <taxon>Paenibacillus</taxon>
    </lineage>
</organism>
<reference evidence="8" key="1">
    <citation type="submission" date="2015-12" db="EMBL/GenBank/DDBJ databases">
        <title>Complete genome sequences of two moderately thermophilic Paenibacillus species.</title>
        <authorList>
            <person name="Butler R.III."/>
            <person name="Wang J."/>
            <person name="Stark B.C."/>
            <person name="Pombert J.-F."/>
        </authorList>
    </citation>
    <scope>NUCLEOTIDE SEQUENCE [LARGE SCALE GENOMIC DNA]</scope>
    <source>
        <strain evidence="8">32O-Y</strain>
    </source>
</reference>
<evidence type="ECO:0000256" key="5">
    <source>
        <dbReference type="ARBA" id="ARBA00023136"/>
    </source>
</evidence>
<keyword evidence="4 6" id="KW-1133">Transmembrane helix</keyword>
<evidence type="ECO:0000256" key="1">
    <source>
        <dbReference type="ARBA" id="ARBA00004651"/>
    </source>
</evidence>
<dbReference type="GO" id="GO:0005886">
    <property type="term" value="C:plasma membrane"/>
    <property type="evidence" value="ECO:0007669"/>
    <property type="project" value="UniProtKB-SubCell"/>
</dbReference>
<name>A0A0U2UEX4_9BACL</name>
<keyword evidence="3 6" id="KW-0812">Transmembrane</keyword>
<dbReference type="Pfam" id="PF03631">
    <property type="entry name" value="Virul_fac_BrkB"/>
    <property type="match status" value="1"/>
</dbReference>
<keyword evidence="5 6" id="KW-0472">Membrane</keyword>
<dbReference type="Proteomes" id="UP000061660">
    <property type="component" value="Chromosome"/>
</dbReference>
<evidence type="ECO:0000256" key="6">
    <source>
        <dbReference type="SAM" id="Phobius"/>
    </source>
</evidence>
<dbReference type="STRING" id="162209.IJ22_13640"/>
<evidence type="ECO:0000256" key="3">
    <source>
        <dbReference type="ARBA" id="ARBA00022692"/>
    </source>
</evidence>
<evidence type="ECO:0000256" key="2">
    <source>
        <dbReference type="ARBA" id="ARBA00022475"/>
    </source>
</evidence>